<dbReference type="EMBL" id="JBEPLM010000018">
    <property type="protein sequence ID" value="MET3596822.1"/>
    <property type="molecule type" value="Genomic_DNA"/>
</dbReference>
<dbReference type="Pfam" id="PF07690">
    <property type="entry name" value="MFS_1"/>
    <property type="match status" value="1"/>
</dbReference>
<feature type="transmembrane region" description="Helical" evidence="4">
    <location>
        <begin position="195"/>
        <end position="213"/>
    </location>
</feature>
<keyword evidence="6" id="KW-1185">Reference proteome</keyword>
<feature type="transmembrane region" description="Helical" evidence="4">
    <location>
        <begin position="42"/>
        <end position="60"/>
    </location>
</feature>
<dbReference type="Gene3D" id="1.20.1250.20">
    <property type="entry name" value="MFS general substrate transporter like domains"/>
    <property type="match status" value="2"/>
</dbReference>
<feature type="transmembrane region" description="Helical" evidence="4">
    <location>
        <begin position="276"/>
        <end position="292"/>
    </location>
</feature>
<sequence>MNTTLRAKAANNFMETEMNAATISNDSTRIIWYRRIFIAERCLISFAMGIFALLPVYLLSIGRDEIFFGSISAAGMATAILIVLISPSLTRQFSVRRLAPIGGLLYAAGCATILVNEFSGVRATLPYFLSYMLQSGGWALHFTVGSICIAALSSDADRPSSFMAYSAFSTLGVTCGPLLSSLLTRFTGLATLDMFILAMLAATAASALSSWAAQRAANIRDADIPNHASLARELFTLLFSNSAMFFVLVLLSASIYTTLINFQAPFANNSGLRYEIFFGSWAIAVVGSRFAIGPRVSRGAADRILPLLLGGMVISLLGFHYSPGHPVIYAVGSLATGITYGLSYPLMQAEAVRVTAPQSRTLVQIIFSLSYFLGLYFFPFAAGIVSVHLGYNTLTLLIAGLALLQTAIALLGYRTTRRKPDSTVASNKG</sequence>
<dbReference type="InterPro" id="IPR011701">
    <property type="entry name" value="MFS"/>
</dbReference>
<proteinExistence type="predicted"/>
<dbReference type="PANTHER" id="PTHR23531">
    <property type="entry name" value="QUINOLENE RESISTANCE PROTEIN NORA"/>
    <property type="match status" value="1"/>
</dbReference>
<evidence type="ECO:0000313" key="6">
    <source>
        <dbReference type="Proteomes" id="UP001549036"/>
    </source>
</evidence>
<dbReference type="InterPro" id="IPR036259">
    <property type="entry name" value="MFS_trans_sf"/>
</dbReference>
<evidence type="ECO:0008006" key="7">
    <source>
        <dbReference type="Google" id="ProtNLM"/>
    </source>
</evidence>
<dbReference type="InterPro" id="IPR052714">
    <property type="entry name" value="MFS_Exporter"/>
</dbReference>
<dbReference type="SUPFAM" id="SSF103473">
    <property type="entry name" value="MFS general substrate transporter"/>
    <property type="match status" value="1"/>
</dbReference>
<feature type="transmembrane region" description="Helical" evidence="4">
    <location>
        <begin position="327"/>
        <end position="344"/>
    </location>
</feature>
<keyword evidence="1 4" id="KW-0812">Transmembrane</keyword>
<keyword evidence="2 4" id="KW-1133">Transmembrane helix</keyword>
<dbReference type="RefSeq" id="WP_354417385.1">
    <property type="nucleotide sequence ID" value="NZ_JBEPLM010000018.1"/>
</dbReference>
<feature type="transmembrane region" description="Helical" evidence="4">
    <location>
        <begin position="365"/>
        <end position="387"/>
    </location>
</feature>
<name>A0ABV2I3D4_9HYPH</name>
<evidence type="ECO:0000256" key="4">
    <source>
        <dbReference type="SAM" id="Phobius"/>
    </source>
</evidence>
<feature type="transmembrane region" description="Helical" evidence="4">
    <location>
        <begin position="98"/>
        <end position="116"/>
    </location>
</feature>
<evidence type="ECO:0000313" key="5">
    <source>
        <dbReference type="EMBL" id="MET3596822.1"/>
    </source>
</evidence>
<feature type="transmembrane region" description="Helical" evidence="4">
    <location>
        <begin position="393"/>
        <end position="413"/>
    </location>
</feature>
<keyword evidence="3 4" id="KW-0472">Membrane</keyword>
<evidence type="ECO:0000256" key="2">
    <source>
        <dbReference type="ARBA" id="ARBA00022989"/>
    </source>
</evidence>
<dbReference type="Proteomes" id="UP001549036">
    <property type="component" value="Unassembled WGS sequence"/>
</dbReference>
<feature type="transmembrane region" description="Helical" evidence="4">
    <location>
        <begin position="66"/>
        <end position="86"/>
    </location>
</feature>
<feature type="transmembrane region" description="Helical" evidence="4">
    <location>
        <begin position="128"/>
        <end position="152"/>
    </location>
</feature>
<feature type="transmembrane region" description="Helical" evidence="4">
    <location>
        <begin position="304"/>
        <end position="321"/>
    </location>
</feature>
<reference evidence="5 6" key="1">
    <citation type="submission" date="2024-06" db="EMBL/GenBank/DDBJ databases">
        <title>Genomic Encyclopedia of Type Strains, Phase IV (KMG-IV): sequencing the most valuable type-strain genomes for metagenomic binning, comparative biology and taxonomic classification.</title>
        <authorList>
            <person name="Goeker M."/>
        </authorList>
    </citation>
    <scope>NUCLEOTIDE SEQUENCE [LARGE SCALE GENOMIC DNA]</scope>
    <source>
        <strain evidence="5 6">DSM 29846</strain>
    </source>
</reference>
<accession>A0ABV2I3D4</accession>
<comment type="caution">
    <text evidence="5">The sequence shown here is derived from an EMBL/GenBank/DDBJ whole genome shotgun (WGS) entry which is preliminary data.</text>
</comment>
<dbReference type="PANTHER" id="PTHR23531:SF1">
    <property type="entry name" value="QUINOLENE RESISTANCE PROTEIN NORA"/>
    <property type="match status" value="1"/>
</dbReference>
<evidence type="ECO:0000256" key="3">
    <source>
        <dbReference type="ARBA" id="ARBA00023136"/>
    </source>
</evidence>
<protein>
    <recommendedName>
        <fullName evidence="7">MFS transporter</fullName>
    </recommendedName>
</protein>
<gene>
    <name evidence="5" type="ORF">ABID26_006246</name>
</gene>
<feature type="transmembrane region" description="Helical" evidence="4">
    <location>
        <begin position="164"/>
        <end position="183"/>
    </location>
</feature>
<organism evidence="5 6">
    <name type="scientific">Mesorhizobium shonense</name>
    <dbReference type="NCBI Taxonomy" id="1209948"/>
    <lineage>
        <taxon>Bacteria</taxon>
        <taxon>Pseudomonadati</taxon>
        <taxon>Pseudomonadota</taxon>
        <taxon>Alphaproteobacteria</taxon>
        <taxon>Hyphomicrobiales</taxon>
        <taxon>Phyllobacteriaceae</taxon>
        <taxon>Mesorhizobium</taxon>
    </lineage>
</organism>
<feature type="transmembrane region" description="Helical" evidence="4">
    <location>
        <begin position="234"/>
        <end position="256"/>
    </location>
</feature>
<evidence type="ECO:0000256" key="1">
    <source>
        <dbReference type="ARBA" id="ARBA00022692"/>
    </source>
</evidence>